<dbReference type="ChiTaRS" id="SLC12A1">
    <property type="organism name" value="human"/>
</dbReference>
<name>L8E9E3_HUMAN</name>
<protein>
    <submittedName>
        <fullName evidence="1">Alternative protein SLC12A1</fullName>
    </submittedName>
</protein>
<gene>
    <name evidence="1" type="primary">SLC12A1</name>
</gene>
<evidence type="ECO:0000313" key="1">
    <source>
        <dbReference type="EMBL" id="CCQ42978.1"/>
    </source>
</evidence>
<dbReference type="EMBL" id="HF583481">
    <property type="protein sequence ID" value="CCQ42978.1"/>
    <property type="molecule type" value="Genomic_DNA"/>
</dbReference>
<organism evidence="1">
    <name type="scientific">Homo sapiens</name>
    <name type="common">Human</name>
    <dbReference type="NCBI Taxonomy" id="9606"/>
    <lineage>
        <taxon>Eukaryota</taxon>
        <taxon>Metazoa</taxon>
        <taxon>Chordata</taxon>
        <taxon>Craniata</taxon>
        <taxon>Vertebrata</taxon>
        <taxon>Euteleostomi</taxon>
        <taxon>Mammalia</taxon>
        <taxon>Eutheria</taxon>
        <taxon>Euarchontoglires</taxon>
        <taxon>Primates</taxon>
        <taxon>Haplorrhini</taxon>
        <taxon>Catarrhini</taxon>
        <taxon>Hominidae</taxon>
        <taxon>Homo</taxon>
    </lineage>
</organism>
<dbReference type="OrthoDB" id="2020542at2759"/>
<accession>L8E9E3</accession>
<proteinExistence type="predicted"/>
<dbReference type="AlphaFoldDB" id="L8E9E3"/>
<sequence length="85" mass="9781">MRTMRAVQLQMTILTHHIMKKPLLGMKLRKDSESALGLGIRSAMTISSKVEKLLKQMPVFTLMILTQTHTIYKLLATTPWMPFPR</sequence>
<reference evidence="1" key="1">
    <citation type="journal article" date="2013" name="PLoS ONE">
        <title>Direct detection of alternative open reading frames translation products in human significantly expands the proteome.</title>
        <authorList>
            <person name="Vanderperre B."/>
            <person name="Lucier J.-F."/>
            <person name="Motard J."/>
            <person name="Tremblay G."/>
            <person name="Vanderperre S."/>
            <person name="Wisztorski M."/>
            <person name="Salzet M."/>
            <person name="Boisvert F.-M."/>
            <person name="Roucou X."/>
        </authorList>
    </citation>
    <scope>NUCLEOTIDE SEQUENCE</scope>
</reference>